<reference evidence="2 3" key="1">
    <citation type="submission" date="2016-11" db="EMBL/GenBank/DDBJ databases">
        <title>Study of marine rhodopsin-containing bacteria.</title>
        <authorList>
            <person name="Yoshizawa S."/>
            <person name="Kumagai Y."/>
            <person name="Kogure K."/>
        </authorList>
    </citation>
    <scope>NUCLEOTIDE SEQUENCE [LARGE SCALE GENOMIC DNA]</scope>
    <source>
        <strain evidence="2 3">SAORIC-28</strain>
    </source>
</reference>
<dbReference type="InterPro" id="IPR046164">
    <property type="entry name" value="DUF6166"/>
</dbReference>
<proteinExistence type="predicted"/>
<dbReference type="Proteomes" id="UP000216339">
    <property type="component" value="Unassembled WGS sequence"/>
</dbReference>
<gene>
    <name evidence="2" type="ORF">BSZ37_00820</name>
</gene>
<feature type="region of interest" description="Disordered" evidence="1">
    <location>
        <begin position="1"/>
        <end position="23"/>
    </location>
</feature>
<accession>A0A271J4Z6</accession>
<protein>
    <submittedName>
        <fullName evidence="2">Uncharacterized protein</fullName>
    </submittedName>
</protein>
<name>A0A271J4Z6_9BACT</name>
<comment type="caution">
    <text evidence="2">The sequence shown here is derived from an EMBL/GenBank/DDBJ whole genome shotgun (WGS) entry which is preliminary data.</text>
</comment>
<organism evidence="2 3">
    <name type="scientific">Rubrivirga marina</name>
    <dbReference type="NCBI Taxonomy" id="1196024"/>
    <lineage>
        <taxon>Bacteria</taxon>
        <taxon>Pseudomonadati</taxon>
        <taxon>Rhodothermota</taxon>
        <taxon>Rhodothermia</taxon>
        <taxon>Rhodothermales</taxon>
        <taxon>Rubricoccaceae</taxon>
        <taxon>Rubrivirga</taxon>
    </lineage>
</organism>
<dbReference type="EMBL" id="MQWD01000001">
    <property type="protein sequence ID" value="PAP78596.1"/>
    <property type="molecule type" value="Genomic_DNA"/>
</dbReference>
<evidence type="ECO:0000256" key="1">
    <source>
        <dbReference type="SAM" id="MobiDB-lite"/>
    </source>
</evidence>
<evidence type="ECO:0000313" key="2">
    <source>
        <dbReference type="EMBL" id="PAP78596.1"/>
    </source>
</evidence>
<keyword evidence="3" id="KW-1185">Reference proteome</keyword>
<evidence type="ECO:0000313" key="3">
    <source>
        <dbReference type="Proteomes" id="UP000216339"/>
    </source>
</evidence>
<dbReference type="AlphaFoldDB" id="A0A271J4Z6"/>
<sequence>MLYRRIDGTAHASVPHAPRHSPTGIEWGYCGSGPADLARSVLLALTDEPTAERLYQAFKADVVARVPRAGGVLRAADVRVWVAAQTTPAA</sequence>
<dbReference type="Pfam" id="PF19663">
    <property type="entry name" value="DUF6166"/>
    <property type="match status" value="1"/>
</dbReference>